<keyword evidence="1" id="KW-0812">Transmembrane</keyword>
<sequence length="67" mass="6974">MGDRHRAAIVALVVATAIGATRAIVITVPGVVMAHVTMLHGGVVVRFVAANRGNSRPRAAHLACQHQ</sequence>
<keyword evidence="3" id="KW-1185">Reference proteome</keyword>
<evidence type="ECO:0000313" key="3">
    <source>
        <dbReference type="Proteomes" id="UP001251857"/>
    </source>
</evidence>
<gene>
    <name evidence="2" type="ORF">RM532_14250</name>
</gene>
<dbReference type="Proteomes" id="UP001251857">
    <property type="component" value="Unassembled WGS sequence"/>
</dbReference>
<reference evidence="2 3" key="1">
    <citation type="submission" date="2023-09" db="EMBL/GenBank/DDBJ databases">
        <authorList>
            <person name="Rey-Velasco X."/>
        </authorList>
    </citation>
    <scope>NUCLEOTIDE SEQUENCE [LARGE SCALE GENOMIC DNA]</scope>
    <source>
        <strain evidence="2 3">W335</strain>
    </source>
</reference>
<organism evidence="2 3">
    <name type="scientific">Spectribacter hydrogenoxidans</name>
    <dbReference type="NCBI Taxonomy" id="3075608"/>
    <lineage>
        <taxon>Bacteria</taxon>
        <taxon>Pseudomonadati</taxon>
        <taxon>Pseudomonadota</taxon>
        <taxon>Gammaproteobacteria</taxon>
        <taxon>Salinisphaerales</taxon>
        <taxon>Salinisphaeraceae</taxon>
        <taxon>Spectribacter</taxon>
    </lineage>
</organism>
<feature type="transmembrane region" description="Helical" evidence="1">
    <location>
        <begin position="33"/>
        <end position="49"/>
    </location>
</feature>
<proteinExistence type="predicted"/>
<comment type="caution">
    <text evidence="2">The sequence shown here is derived from an EMBL/GenBank/DDBJ whole genome shotgun (WGS) entry which is preliminary data.</text>
</comment>
<protein>
    <recommendedName>
        <fullName evidence="4">Secreted protein</fullName>
    </recommendedName>
</protein>
<dbReference type="EMBL" id="JAVRIB010000018">
    <property type="protein sequence ID" value="MDT0636112.1"/>
    <property type="molecule type" value="Genomic_DNA"/>
</dbReference>
<dbReference type="RefSeq" id="WP_311654008.1">
    <property type="nucleotide sequence ID" value="NZ_JAVRIB010000018.1"/>
</dbReference>
<evidence type="ECO:0008006" key="4">
    <source>
        <dbReference type="Google" id="ProtNLM"/>
    </source>
</evidence>
<keyword evidence="1" id="KW-1133">Transmembrane helix</keyword>
<name>A0ABU3C3L5_9GAMM</name>
<evidence type="ECO:0000256" key="1">
    <source>
        <dbReference type="SAM" id="Phobius"/>
    </source>
</evidence>
<evidence type="ECO:0000313" key="2">
    <source>
        <dbReference type="EMBL" id="MDT0636112.1"/>
    </source>
</evidence>
<keyword evidence="1" id="KW-0472">Membrane</keyword>
<accession>A0ABU3C3L5</accession>